<dbReference type="GO" id="GO:0004807">
    <property type="term" value="F:triose-phosphate isomerase activity"/>
    <property type="evidence" value="ECO:0007669"/>
    <property type="project" value="UniProtKB-EC"/>
</dbReference>
<evidence type="ECO:0000313" key="13">
    <source>
        <dbReference type="Proteomes" id="UP001530400"/>
    </source>
</evidence>
<dbReference type="InterPro" id="IPR013785">
    <property type="entry name" value="Aldolase_TIM"/>
</dbReference>
<accession>A0ABD3NSE9</accession>
<comment type="pathway">
    <text evidence="2 10">Carbohydrate biosynthesis; gluconeogenesis.</text>
</comment>
<organism evidence="12 13">
    <name type="scientific">Cyclotella atomus</name>
    <dbReference type="NCBI Taxonomy" id="382360"/>
    <lineage>
        <taxon>Eukaryota</taxon>
        <taxon>Sar</taxon>
        <taxon>Stramenopiles</taxon>
        <taxon>Ochrophyta</taxon>
        <taxon>Bacillariophyta</taxon>
        <taxon>Coscinodiscophyceae</taxon>
        <taxon>Thalassiosirophycidae</taxon>
        <taxon>Stephanodiscales</taxon>
        <taxon>Stephanodiscaceae</taxon>
        <taxon>Cyclotella</taxon>
    </lineage>
</organism>
<dbReference type="EMBL" id="JALLPJ020001089">
    <property type="protein sequence ID" value="KAL3776640.1"/>
    <property type="molecule type" value="Genomic_DNA"/>
</dbReference>
<dbReference type="InterPro" id="IPR035990">
    <property type="entry name" value="TIM_sf"/>
</dbReference>
<keyword evidence="5 10" id="KW-0312">Gluconeogenesis</keyword>
<dbReference type="PANTHER" id="PTHR21139">
    <property type="entry name" value="TRIOSEPHOSPHATE ISOMERASE"/>
    <property type="match status" value="1"/>
</dbReference>
<evidence type="ECO:0000256" key="2">
    <source>
        <dbReference type="ARBA" id="ARBA00004742"/>
    </source>
</evidence>
<proteinExistence type="inferred from homology"/>
<evidence type="ECO:0000256" key="6">
    <source>
        <dbReference type="ARBA" id="ARBA00023152"/>
    </source>
</evidence>
<dbReference type="Pfam" id="PF00121">
    <property type="entry name" value="TIM"/>
    <property type="match status" value="1"/>
</dbReference>
<evidence type="ECO:0000256" key="4">
    <source>
        <dbReference type="ARBA" id="ARBA00011738"/>
    </source>
</evidence>
<evidence type="ECO:0000256" key="3">
    <source>
        <dbReference type="ARBA" id="ARBA00007422"/>
    </source>
</evidence>
<feature type="region of interest" description="Disordered" evidence="11">
    <location>
        <begin position="1"/>
        <end position="23"/>
    </location>
</feature>
<comment type="pathway">
    <text evidence="1 10">Carbohydrate degradation; glycolysis; D-glyceraldehyde 3-phosphate from glycerone phosphate: step 1/1.</text>
</comment>
<evidence type="ECO:0000256" key="9">
    <source>
        <dbReference type="ARBA" id="ARBA00056661"/>
    </source>
</evidence>
<dbReference type="SUPFAM" id="SSF51351">
    <property type="entry name" value="Triosephosphate isomerase (TIM)"/>
    <property type="match status" value="1"/>
</dbReference>
<gene>
    <name evidence="12" type="ORF">ACHAWO_012806</name>
</gene>
<keyword evidence="7 10" id="KW-0413">Isomerase</keyword>
<dbReference type="Proteomes" id="UP001530400">
    <property type="component" value="Unassembled WGS sequence"/>
</dbReference>
<keyword evidence="6 10" id="KW-0324">Glycolysis</keyword>
<evidence type="ECO:0000256" key="11">
    <source>
        <dbReference type="SAM" id="MobiDB-lite"/>
    </source>
</evidence>
<dbReference type="GO" id="GO:0006094">
    <property type="term" value="P:gluconeogenesis"/>
    <property type="evidence" value="ECO:0007669"/>
    <property type="project" value="UniProtKB-KW"/>
</dbReference>
<protein>
    <recommendedName>
        <fullName evidence="10">Triosephosphate isomerase</fullName>
        <ecNumber evidence="10">5.3.1.1</ecNumber>
    </recommendedName>
</protein>
<name>A0ABD3NSE9_9STRA</name>
<evidence type="ECO:0000256" key="10">
    <source>
        <dbReference type="RuleBase" id="RU363013"/>
    </source>
</evidence>
<dbReference type="CDD" id="cd00311">
    <property type="entry name" value="TIM"/>
    <property type="match status" value="1"/>
</dbReference>
<evidence type="ECO:0000313" key="12">
    <source>
        <dbReference type="EMBL" id="KAL3776640.1"/>
    </source>
</evidence>
<dbReference type="GO" id="GO:0006096">
    <property type="term" value="P:glycolytic process"/>
    <property type="evidence" value="ECO:0007669"/>
    <property type="project" value="UniProtKB-KW"/>
</dbReference>
<evidence type="ECO:0000256" key="8">
    <source>
        <dbReference type="ARBA" id="ARBA00052432"/>
    </source>
</evidence>
<dbReference type="PROSITE" id="PS51440">
    <property type="entry name" value="TIM_2"/>
    <property type="match status" value="1"/>
</dbReference>
<comment type="function">
    <text evidence="9">Catalyzes the interconversion of glyceraldehyde 3-phosphate and dihydroxyacetone phosphate in the glycolytic and gluconeogenic pathways.</text>
</comment>
<dbReference type="InterPro" id="IPR022896">
    <property type="entry name" value="TrioseP_Isoase_bac/euk"/>
</dbReference>
<dbReference type="EC" id="5.3.1.1" evidence="10"/>
<sequence length="274" mass="28706">MSFVSACSRPSGSSTGTPAPENTRTYLIGGNWKSNGTIASLEKLIGEFNGAGPIPANAEVVVGVPAIHIPICLMQLRDDIEIAAQDCSLTGCGAYTGEIAASQLKDMGVTWVILGHSERREGFGMAGEDNELVAKKTKKALEEGLKVMLCIGEKKEEREAGTTMDICAAQLKAVADVLSAEDWANVSNEPVWAIGTGLTATPEMAQETHSQIRQWMSDNVSADVASAVRIQYGGSMKGANAEGLLSQADIDGGLIGGASLTLDFFKCIESVPAP</sequence>
<dbReference type="Gene3D" id="3.20.20.70">
    <property type="entry name" value="Aldolase class I"/>
    <property type="match status" value="1"/>
</dbReference>
<comment type="similarity">
    <text evidence="3 10">Belongs to the triosephosphate isomerase family.</text>
</comment>
<comment type="catalytic activity">
    <reaction evidence="8">
        <text>D-glyceraldehyde 3-phosphate = dihydroxyacetone phosphate</text>
        <dbReference type="Rhea" id="RHEA:18585"/>
        <dbReference type="ChEBI" id="CHEBI:57642"/>
        <dbReference type="ChEBI" id="CHEBI:59776"/>
        <dbReference type="EC" id="5.3.1.1"/>
    </reaction>
    <physiologicalReaction direction="left-to-right" evidence="8">
        <dbReference type="Rhea" id="RHEA:18586"/>
    </physiologicalReaction>
</comment>
<evidence type="ECO:0000256" key="5">
    <source>
        <dbReference type="ARBA" id="ARBA00022432"/>
    </source>
</evidence>
<dbReference type="FunFam" id="3.20.20.70:FF:000016">
    <property type="entry name" value="Triosephosphate isomerase"/>
    <property type="match status" value="1"/>
</dbReference>
<evidence type="ECO:0000256" key="7">
    <source>
        <dbReference type="ARBA" id="ARBA00023235"/>
    </source>
</evidence>
<comment type="subunit">
    <text evidence="4">Homodimer.</text>
</comment>
<feature type="compositionally biased region" description="Polar residues" evidence="11">
    <location>
        <begin position="8"/>
        <end position="23"/>
    </location>
</feature>
<keyword evidence="13" id="KW-1185">Reference proteome</keyword>
<dbReference type="InterPro" id="IPR000652">
    <property type="entry name" value="Triosephosphate_isomerase"/>
</dbReference>
<dbReference type="NCBIfam" id="TIGR00419">
    <property type="entry name" value="tim"/>
    <property type="match status" value="1"/>
</dbReference>
<dbReference type="PANTHER" id="PTHR21139:SF2">
    <property type="entry name" value="TRIOSEPHOSPHATE ISOMERASE"/>
    <property type="match status" value="1"/>
</dbReference>
<dbReference type="AlphaFoldDB" id="A0ABD3NSE9"/>
<comment type="caution">
    <text evidence="12">The sequence shown here is derived from an EMBL/GenBank/DDBJ whole genome shotgun (WGS) entry which is preliminary data.</text>
</comment>
<evidence type="ECO:0000256" key="1">
    <source>
        <dbReference type="ARBA" id="ARBA00004680"/>
    </source>
</evidence>
<dbReference type="HAMAP" id="MF_00147_B">
    <property type="entry name" value="TIM_B"/>
    <property type="match status" value="1"/>
</dbReference>
<reference evidence="12 13" key="1">
    <citation type="submission" date="2024-10" db="EMBL/GenBank/DDBJ databases">
        <title>Updated reference genomes for cyclostephanoid diatoms.</title>
        <authorList>
            <person name="Roberts W.R."/>
            <person name="Alverson A.J."/>
        </authorList>
    </citation>
    <scope>NUCLEOTIDE SEQUENCE [LARGE SCALE GENOMIC DNA]</scope>
    <source>
        <strain evidence="12 13">AJA010-31</strain>
    </source>
</reference>